<organism evidence="1 2">
    <name type="scientific">Solanum bulbocastanum</name>
    <name type="common">Wild potato</name>
    <dbReference type="NCBI Taxonomy" id="147425"/>
    <lineage>
        <taxon>Eukaryota</taxon>
        <taxon>Viridiplantae</taxon>
        <taxon>Streptophyta</taxon>
        <taxon>Embryophyta</taxon>
        <taxon>Tracheophyta</taxon>
        <taxon>Spermatophyta</taxon>
        <taxon>Magnoliopsida</taxon>
        <taxon>eudicotyledons</taxon>
        <taxon>Gunneridae</taxon>
        <taxon>Pentapetalae</taxon>
        <taxon>asterids</taxon>
        <taxon>lamiids</taxon>
        <taxon>Solanales</taxon>
        <taxon>Solanaceae</taxon>
        <taxon>Solanoideae</taxon>
        <taxon>Solaneae</taxon>
        <taxon>Solanum</taxon>
    </lineage>
</organism>
<comment type="caution">
    <text evidence="1">The sequence shown here is derived from an EMBL/GenBank/DDBJ whole genome shotgun (WGS) entry which is preliminary data.</text>
</comment>
<evidence type="ECO:0000313" key="2">
    <source>
        <dbReference type="Proteomes" id="UP001371456"/>
    </source>
</evidence>
<proteinExistence type="predicted"/>
<dbReference type="Proteomes" id="UP001371456">
    <property type="component" value="Unassembled WGS sequence"/>
</dbReference>
<reference evidence="1 2" key="1">
    <citation type="submission" date="2024-02" db="EMBL/GenBank/DDBJ databases">
        <title>de novo genome assembly of Solanum bulbocastanum strain 11H21.</title>
        <authorList>
            <person name="Hosaka A.J."/>
        </authorList>
    </citation>
    <scope>NUCLEOTIDE SEQUENCE [LARGE SCALE GENOMIC DNA]</scope>
    <source>
        <tissue evidence="1">Young leaves</tissue>
    </source>
</reference>
<name>A0AAN8T157_SOLBU</name>
<keyword evidence="2" id="KW-1185">Reference proteome</keyword>
<dbReference type="EMBL" id="JBANQN010000010">
    <property type="protein sequence ID" value="KAK6777427.1"/>
    <property type="molecule type" value="Genomic_DNA"/>
</dbReference>
<evidence type="ECO:0000313" key="1">
    <source>
        <dbReference type="EMBL" id="KAK6777427.1"/>
    </source>
</evidence>
<gene>
    <name evidence="1" type="ORF">RDI58_024144</name>
</gene>
<accession>A0AAN8T157</accession>
<dbReference type="AlphaFoldDB" id="A0AAN8T157"/>
<protein>
    <submittedName>
        <fullName evidence="1">Uncharacterized protein</fullName>
    </submittedName>
</protein>
<sequence length="173" mass="20133">MDLGDNNSTFFHNTIKERRKRLTIHKIKYQDGNWVEGIPQVAEAAIKFFEKLFSVEQTIKECVFSTDPDNALGPDDLTSEFYPSAWEVVANDVHAAMVAFFQAMTPRLESSEHLFCTGQYAQRIWQSFVGDMGIYSRNTNLREFLYKIWNFKGHKSISAYVMRSLPMIIMWEL</sequence>